<dbReference type="SUPFAM" id="SSF103473">
    <property type="entry name" value="MFS general substrate transporter"/>
    <property type="match status" value="1"/>
</dbReference>
<dbReference type="PROSITE" id="PS50850">
    <property type="entry name" value="MFS"/>
    <property type="match status" value="1"/>
</dbReference>
<reference evidence="7 8" key="1">
    <citation type="submission" date="2019-07" db="EMBL/GenBank/DDBJ databases">
        <title>Whole genome shotgun sequence of Cellulomonas soli NBRC 109434.</title>
        <authorList>
            <person name="Hosoyama A."/>
            <person name="Uohara A."/>
            <person name="Ohji S."/>
            <person name="Ichikawa N."/>
        </authorList>
    </citation>
    <scope>NUCLEOTIDE SEQUENCE [LARGE SCALE GENOMIC DNA]</scope>
    <source>
        <strain evidence="7 8">NBRC 109434</strain>
    </source>
</reference>
<sequence>MRAAADLPAPGPGVRAARAAVSAGFAAQGFVYALVLTSLDSFKDRVGIDDGQVTLVVLGVCVVAALGTWLADGLARTSRGSRLVLVVGLGTLVVAVVLAAIAPTFAALAAAFAVYGLGLGLVDAGTNMQAVSVQRAYGRSLLTGFYASWTVAGIVGALVVSSSGRLPAGVPDGLALLPGTLVAGAAALVVARWGWRLRPVDVTPPDLDAALVDLPAAPVAGGLPDAPADDSAGGGAVVPWGPVLLLGLGVVAFYVADSAVSTWSTIYLGDVLLAPSAVAPLAYAAYLVTTLGSRLAGDRCVRRWGRGAVVRVAALVGAAGLAIVVVAGSVPVGLLGFALAGAGLGPIAPLCFSAAGSLAPGHADAVVARLNVFNYVGAVLGGVLVGALATASTFRVGFVVPVVLALAVASVAGRFGPRTDEPAPDPHSQEVRA</sequence>
<dbReference type="EMBL" id="BKAL01000008">
    <property type="protein sequence ID" value="GEP69737.1"/>
    <property type="molecule type" value="Genomic_DNA"/>
</dbReference>
<evidence type="ECO:0000256" key="5">
    <source>
        <dbReference type="SAM" id="Phobius"/>
    </source>
</evidence>
<dbReference type="InterPro" id="IPR011701">
    <property type="entry name" value="MFS"/>
</dbReference>
<dbReference type="Gene3D" id="1.20.1250.20">
    <property type="entry name" value="MFS general substrate transporter like domains"/>
    <property type="match status" value="2"/>
</dbReference>
<comment type="caution">
    <text evidence="7">The sequence shown here is derived from an EMBL/GenBank/DDBJ whole genome shotgun (WGS) entry which is preliminary data.</text>
</comment>
<feature type="transmembrane region" description="Helical" evidence="5">
    <location>
        <begin position="308"/>
        <end position="328"/>
    </location>
</feature>
<dbReference type="OrthoDB" id="151222at2"/>
<dbReference type="Pfam" id="PF07690">
    <property type="entry name" value="MFS_1"/>
    <property type="match status" value="1"/>
</dbReference>
<feature type="transmembrane region" description="Helical" evidence="5">
    <location>
        <begin position="237"/>
        <end position="256"/>
    </location>
</feature>
<feature type="transmembrane region" description="Helical" evidence="5">
    <location>
        <begin position="173"/>
        <end position="191"/>
    </location>
</feature>
<dbReference type="AlphaFoldDB" id="A0A512PEV0"/>
<dbReference type="Proteomes" id="UP000321798">
    <property type="component" value="Unassembled WGS sequence"/>
</dbReference>
<evidence type="ECO:0000313" key="8">
    <source>
        <dbReference type="Proteomes" id="UP000321798"/>
    </source>
</evidence>
<dbReference type="InterPro" id="IPR036259">
    <property type="entry name" value="MFS_trans_sf"/>
</dbReference>
<keyword evidence="3 5" id="KW-1133">Transmembrane helix</keyword>
<feature type="transmembrane region" description="Helical" evidence="5">
    <location>
        <begin position="20"/>
        <end position="39"/>
    </location>
</feature>
<dbReference type="GO" id="GO:0022857">
    <property type="term" value="F:transmembrane transporter activity"/>
    <property type="evidence" value="ECO:0007669"/>
    <property type="project" value="InterPro"/>
</dbReference>
<dbReference type="InterPro" id="IPR051788">
    <property type="entry name" value="MFS_Transporter"/>
</dbReference>
<name>A0A512PEV0_9CELL</name>
<keyword evidence="2 5" id="KW-0812">Transmembrane</keyword>
<comment type="subcellular location">
    <subcellularLocation>
        <location evidence="1">Cell membrane</location>
        <topology evidence="1">Multi-pass membrane protein</topology>
    </subcellularLocation>
</comment>
<feature type="transmembrane region" description="Helical" evidence="5">
    <location>
        <begin position="83"/>
        <end position="102"/>
    </location>
</feature>
<evidence type="ECO:0000256" key="3">
    <source>
        <dbReference type="ARBA" id="ARBA00022989"/>
    </source>
</evidence>
<evidence type="ECO:0000256" key="1">
    <source>
        <dbReference type="ARBA" id="ARBA00004651"/>
    </source>
</evidence>
<feature type="transmembrane region" description="Helical" evidence="5">
    <location>
        <begin position="51"/>
        <end position="71"/>
    </location>
</feature>
<evidence type="ECO:0000313" key="7">
    <source>
        <dbReference type="EMBL" id="GEP69737.1"/>
    </source>
</evidence>
<dbReference type="RefSeq" id="WP_146953493.1">
    <property type="nucleotide sequence ID" value="NZ_BAABBJ010000001.1"/>
</dbReference>
<organism evidence="7 8">
    <name type="scientific">Cellulomonas soli</name>
    <dbReference type="NCBI Taxonomy" id="931535"/>
    <lineage>
        <taxon>Bacteria</taxon>
        <taxon>Bacillati</taxon>
        <taxon>Actinomycetota</taxon>
        <taxon>Actinomycetes</taxon>
        <taxon>Micrococcales</taxon>
        <taxon>Cellulomonadaceae</taxon>
        <taxon>Cellulomonas</taxon>
    </lineage>
</organism>
<evidence type="ECO:0000259" key="6">
    <source>
        <dbReference type="PROSITE" id="PS50850"/>
    </source>
</evidence>
<protein>
    <submittedName>
        <fullName evidence="7">MFS transporter</fullName>
    </submittedName>
</protein>
<feature type="transmembrane region" description="Helical" evidence="5">
    <location>
        <begin position="398"/>
        <end position="416"/>
    </location>
</feature>
<dbReference type="InterPro" id="IPR020846">
    <property type="entry name" value="MFS_dom"/>
</dbReference>
<feature type="transmembrane region" description="Helical" evidence="5">
    <location>
        <begin position="276"/>
        <end position="296"/>
    </location>
</feature>
<feature type="domain" description="Major facilitator superfamily (MFS) profile" evidence="6">
    <location>
        <begin position="242"/>
        <end position="433"/>
    </location>
</feature>
<dbReference type="PANTHER" id="PTHR23514:SF13">
    <property type="entry name" value="INNER MEMBRANE PROTEIN YBJJ"/>
    <property type="match status" value="1"/>
</dbReference>
<dbReference type="GO" id="GO:0005886">
    <property type="term" value="C:plasma membrane"/>
    <property type="evidence" value="ECO:0007669"/>
    <property type="project" value="UniProtKB-SubCell"/>
</dbReference>
<evidence type="ECO:0000256" key="4">
    <source>
        <dbReference type="ARBA" id="ARBA00023136"/>
    </source>
</evidence>
<gene>
    <name evidence="7" type="ORF">CSO01_24520</name>
</gene>
<feature type="transmembrane region" description="Helical" evidence="5">
    <location>
        <begin position="140"/>
        <end position="161"/>
    </location>
</feature>
<evidence type="ECO:0000256" key="2">
    <source>
        <dbReference type="ARBA" id="ARBA00022692"/>
    </source>
</evidence>
<proteinExistence type="predicted"/>
<feature type="transmembrane region" description="Helical" evidence="5">
    <location>
        <begin position="108"/>
        <end position="128"/>
    </location>
</feature>
<keyword evidence="4 5" id="KW-0472">Membrane</keyword>
<feature type="transmembrane region" description="Helical" evidence="5">
    <location>
        <begin position="334"/>
        <end position="360"/>
    </location>
</feature>
<dbReference type="PANTHER" id="PTHR23514">
    <property type="entry name" value="BYPASS OF STOP CODON PROTEIN 6"/>
    <property type="match status" value="1"/>
</dbReference>
<keyword evidence="8" id="KW-1185">Reference proteome</keyword>
<feature type="transmembrane region" description="Helical" evidence="5">
    <location>
        <begin position="372"/>
        <end position="392"/>
    </location>
</feature>
<accession>A0A512PEV0</accession>